<comment type="caution">
    <text evidence="1">The sequence shown here is derived from an EMBL/GenBank/DDBJ whole genome shotgun (WGS) entry which is preliminary data.</text>
</comment>
<keyword evidence="4" id="KW-1185">Reference proteome</keyword>
<name>A0ABW7K831_9NOCA</name>
<dbReference type="Proteomes" id="UP001609176">
    <property type="component" value="Unassembled WGS sequence"/>
</dbReference>
<reference evidence="3 4" key="1">
    <citation type="submission" date="2024-10" db="EMBL/GenBank/DDBJ databases">
        <authorList>
            <person name="Riesco R."/>
        </authorList>
    </citation>
    <scope>NUCLEOTIDE SEQUENCE [LARGE SCALE GENOMIC DNA]</scope>
    <source>
        <strain evidence="2 3">NCIMB 15448</strain>
        <strain evidence="1 4">NCIMB 15450</strain>
    </source>
</reference>
<evidence type="ECO:0000313" key="2">
    <source>
        <dbReference type="EMBL" id="MFH5244281.1"/>
    </source>
</evidence>
<proteinExistence type="predicted"/>
<dbReference type="RefSeq" id="WP_395125597.1">
    <property type="nucleotide sequence ID" value="NZ_JBIMSN010000096.1"/>
</dbReference>
<evidence type="ECO:0000313" key="3">
    <source>
        <dbReference type="Proteomes" id="UP001609176"/>
    </source>
</evidence>
<dbReference type="EMBL" id="JBIMSP010000039">
    <property type="protein sequence ID" value="MFH5244281.1"/>
    <property type="molecule type" value="Genomic_DNA"/>
</dbReference>
<gene>
    <name evidence="2" type="ORF">ACHIPV_20740</name>
    <name evidence="1" type="ORF">ACHIRB_20940</name>
</gene>
<organism evidence="1 4">
    <name type="scientific">Antrihabitans spumae</name>
    <dbReference type="NCBI Taxonomy" id="3373370"/>
    <lineage>
        <taxon>Bacteria</taxon>
        <taxon>Bacillati</taxon>
        <taxon>Actinomycetota</taxon>
        <taxon>Actinomycetes</taxon>
        <taxon>Mycobacteriales</taxon>
        <taxon>Nocardiaceae</taxon>
        <taxon>Antrihabitans</taxon>
    </lineage>
</organism>
<sequence>MALSSGAGPGDERVRIKVGATVIRLDIAEAVDLIDRVTVALGAQADVREAL</sequence>
<evidence type="ECO:0000313" key="1">
    <source>
        <dbReference type="EMBL" id="MFH5231010.1"/>
    </source>
</evidence>
<evidence type="ECO:0000313" key="4">
    <source>
        <dbReference type="Proteomes" id="UP001609219"/>
    </source>
</evidence>
<protein>
    <submittedName>
        <fullName evidence="1">Uncharacterized protein</fullName>
    </submittedName>
</protein>
<dbReference type="EMBL" id="JBIMSN010000096">
    <property type="protein sequence ID" value="MFH5231010.1"/>
    <property type="molecule type" value="Genomic_DNA"/>
</dbReference>
<dbReference type="Proteomes" id="UP001609219">
    <property type="component" value="Unassembled WGS sequence"/>
</dbReference>
<accession>A0ABW7K831</accession>